<dbReference type="Proteomes" id="UP000322873">
    <property type="component" value="Unassembled WGS sequence"/>
</dbReference>
<feature type="compositionally biased region" description="Basic and acidic residues" evidence="2">
    <location>
        <begin position="50"/>
        <end position="62"/>
    </location>
</feature>
<evidence type="ECO:0000256" key="1">
    <source>
        <dbReference type="SAM" id="Coils"/>
    </source>
</evidence>
<dbReference type="EMBL" id="VICG01000002">
    <property type="protein sequence ID" value="KAA8574719.1"/>
    <property type="molecule type" value="Genomic_DNA"/>
</dbReference>
<evidence type="ECO:0000313" key="3">
    <source>
        <dbReference type="EMBL" id="KAA8574719.1"/>
    </source>
</evidence>
<protein>
    <submittedName>
        <fullName evidence="3">Uncharacterized protein</fullName>
    </submittedName>
</protein>
<feature type="coiled-coil region" evidence="1">
    <location>
        <begin position="108"/>
        <end position="135"/>
    </location>
</feature>
<gene>
    <name evidence="3" type="ORF">EYC84_003969</name>
</gene>
<dbReference type="OrthoDB" id="3538388at2759"/>
<keyword evidence="4" id="KW-1185">Reference proteome</keyword>
<organism evidence="3 4">
    <name type="scientific">Monilinia fructicola</name>
    <name type="common">Brown rot fungus</name>
    <name type="synonym">Ciboria fructicola</name>
    <dbReference type="NCBI Taxonomy" id="38448"/>
    <lineage>
        <taxon>Eukaryota</taxon>
        <taxon>Fungi</taxon>
        <taxon>Dikarya</taxon>
        <taxon>Ascomycota</taxon>
        <taxon>Pezizomycotina</taxon>
        <taxon>Leotiomycetes</taxon>
        <taxon>Helotiales</taxon>
        <taxon>Sclerotiniaceae</taxon>
        <taxon>Monilinia</taxon>
    </lineage>
</organism>
<proteinExistence type="predicted"/>
<feature type="region of interest" description="Disordered" evidence="2">
    <location>
        <begin position="47"/>
        <end position="67"/>
    </location>
</feature>
<evidence type="ECO:0000256" key="2">
    <source>
        <dbReference type="SAM" id="MobiDB-lite"/>
    </source>
</evidence>
<comment type="caution">
    <text evidence="3">The sequence shown here is derived from an EMBL/GenBank/DDBJ whole genome shotgun (WGS) entry which is preliminary data.</text>
</comment>
<accession>A0A5M9K2Q4</accession>
<name>A0A5M9K2Q4_MONFR</name>
<keyword evidence="1" id="KW-0175">Coiled coil</keyword>
<evidence type="ECO:0000313" key="4">
    <source>
        <dbReference type="Proteomes" id="UP000322873"/>
    </source>
</evidence>
<reference evidence="3 4" key="1">
    <citation type="submission" date="2019-06" db="EMBL/GenBank/DDBJ databases">
        <title>Genome Sequence of the Brown Rot Fungal Pathogen Monilinia fructicola.</title>
        <authorList>
            <person name="De Miccolis Angelini R.M."/>
            <person name="Landi L."/>
            <person name="Abate D."/>
            <person name="Pollastro S."/>
            <person name="Romanazzi G."/>
            <person name="Faretra F."/>
        </authorList>
    </citation>
    <scope>NUCLEOTIDE SEQUENCE [LARGE SCALE GENOMIC DNA]</scope>
    <source>
        <strain evidence="3 4">Mfrc123</strain>
    </source>
</reference>
<dbReference type="VEuPathDB" id="FungiDB:MFRU_049g00090"/>
<sequence>MSSSADKDLEACPRKNFETMTRAEAIDTILKRASTLERFLVHKNPLSPEEMARNGMEEESKESSYSTSNFRRRQKFIGSECEYNSETVILKHRHIIASVNNQLNSLFRYTLEARLEILKEHLQDFQEDIKTAEEYLFLLRKLDVTDDKSVEHKINTALVLMAESSAMRNNIEVRIQEVDDFLSDASDKLHLSSRRQMMFNLGVRHGAYGSKLTLRDHEKCPQWKYLHLLDVKTLKEQVSGTEIFSNQSEL</sequence>
<dbReference type="AlphaFoldDB" id="A0A5M9K2Q4"/>